<dbReference type="GO" id="GO:0031071">
    <property type="term" value="F:cysteine desulfurase activity"/>
    <property type="evidence" value="ECO:0007669"/>
    <property type="project" value="UniProtKB-EC"/>
</dbReference>
<dbReference type="PANTHER" id="PTHR43586">
    <property type="entry name" value="CYSTEINE DESULFURASE"/>
    <property type="match status" value="1"/>
</dbReference>
<evidence type="ECO:0000256" key="1">
    <source>
        <dbReference type="ARBA" id="ARBA00001933"/>
    </source>
</evidence>
<dbReference type="KEGG" id="doe:DENOEST_3805"/>
<dbReference type="InterPro" id="IPR015421">
    <property type="entry name" value="PyrdxlP-dep_Trfase_major"/>
</dbReference>
<dbReference type="CDD" id="cd06453">
    <property type="entry name" value="SufS_like"/>
    <property type="match status" value="1"/>
</dbReference>
<dbReference type="PANTHER" id="PTHR43586:SF8">
    <property type="entry name" value="CYSTEINE DESULFURASE 1, CHLOROPLASTIC"/>
    <property type="match status" value="1"/>
</dbReference>
<dbReference type="InterPro" id="IPR010970">
    <property type="entry name" value="Cys_dSase_SufS"/>
</dbReference>
<dbReference type="InterPro" id="IPR000192">
    <property type="entry name" value="Aminotrans_V_dom"/>
</dbReference>
<dbReference type="Gene3D" id="3.90.1150.10">
    <property type="entry name" value="Aspartate Aminotransferase, domain 1"/>
    <property type="match status" value="1"/>
</dbReference>
<dbReference type="NCBIfam" id="TIGR01979">
    <property type="entry name" value="sufS"/>
    <property type="match status" value="1"/>
</dbReference>
<keyword evidence="5" id="KW-0663">Pyridoxal phosphate</keyword>
<dbReference type="InterPro" id="IPR015424">
    <property type="entry name" value="PyrdxlP-dep_Trfase"/>
</dbReference>
<dbReference type="Gene3D" id="3.40.640.10">
    <property type="entry name" value="Type I PLP-dependent aspartate aminotransferase-like (Major domain)"/>
    <property type="match status" value="1"/>
</dbReference>
<evidence type="ECO:0000256" key="4">
    <source>
        <dbReference type="ARBA" id="ARBA00022679"/>
    </source>
</evidence>
<dbReference type="GO" id="GO:0030170">
    <property type="term" value="F:pyridoxal phosphate binding"/>
    <property type="evidence" value="ECO:0007669"/>
    <property type="project" value="InterPro"/>
</dbReference>
<comment type="cofactor">
    <cofactor evidence="1">
        <name>pyridoxal 5'-phosphate</name>
        <dbReference type="ChEBI" id="CHEBI:597326"/>
    </cofactor>
</comment>
<dbReference type="EMBL" id="LR778301">
    <property type="protein sequence ID" value="CAB1370959.1"/>
    <property type="molecule type" value="Genomic_DNA"/>
</dbReference>
<proteinExistence type="inferred from homology"/>
<evidence type="ECO:0000256" key="3">
    <source>
        <dbReference type="ARBA" id="ARBA00012239"/>
    </source>
</evidence>
<dbReference type="SUPFAM" id="SSF53383">
    <property type="entry name" value="PLP-dependent transferases"/>
    <property type="match status" value="1"/>
</dbReference>
<dbReference type="RefSeq" id="WP_145770406.1">
    <property type="nucleotide sequence ID" value="NZ_LR778301.1"/>
</dbReference>
<dbReference type="Pfam" id="PF00266">
    <property type="entry name" value="Aminotran_5"/>
    <property type="match status" value="1"/>
</dbReference>
<comment type="catalytic activity">
    <reaction evidence="6">
        <text>(sulfur carrier)-H + L-cysteine = (sulfur carrier)-SH + L-alanine</text>
        <dbReference type="Rhea" id="RHEA:43892"/>
        <dbReference type="Rhea" id="RHEA-COMP:14737"/>
        <dbReference type="Rhea" id="RHEA-COMP:14739"/>
        <dbReference type="ChEBI" id="CHEBI:29917"/>
        <dbReference type="ChEBI" id="CHEBI:35235"/>
        <dbReference type="ChEBI" id="CHEBI:57972"/>
        <dbReference type="ChEBI" id="CHEBI:64428"/>
        <dbReference type="EC" id="2.8.1.7"/>
    </reaction>
</comment>
<dbReference type="GO" id="GO:0016829">
    <property type="term" value="F:lyase activity"/>
    <property type="evidence" value="ECO:0007669"/>
    <property type="project" value="UniProtKB-KW"/>
</dbReference>
<sequence length="420" mass="45472">MNTTEQKASPTPTTTAPFDVMARRRDFPILSRRVHDLPLVYLDNAATSQKPRCVIDCETRYYSEYNANIHRGIHSLSQQATNAYEEARDAVQRFIHAARREEIIFVRGTTEAINLVADSYGRRLGPGDEILVTEMEHHSNIVPWQLLCERRGAVLRVAPINEAGELILEDFERLLGPRTRLVALTHLSNALGTINPLKRLIVLAHAQGAAVLVDGAQAAPHLGVDVQALDCEFYAFSGHKVYGPTGIGVLYGKAALLAEMPPYQGGGDMIRQVSFAGTTYNDLPYKFEAGTPNIAGGIGLGVALTYLQSLGLAAVAAHEQALLTYATVRAAATPGLRVIGNARAKASILSFVLDGVHAHDVGTILDREGVAVRSGHHCAMPVMDHFGLPATVRASFALYNTHAEVDALFAALAKVREIFP</sequence>
<organism evidence="8 9">
    <name type="scientific">Denitratisoma oestradiolicum</name>
    <dbReference type="NCBI Taxonomy" id="311182"/>
    <lineage>
        <taxon>Bacteria</taxon>
        <taxon>Pseudomonadati</taxon>
        <taxon>Pseudomonadota</taxon>
        <taxon>Betaproteobacteria</taxon>
        <taxon>Nitrosomonadales</taxon>
        <taxon>Sterolibacteriaceae</taxon>
        <taxon>Denitratisoma</taxon>
    </lineage>
</organism>
<dbReference type="Proteomes" id="UP000515733">
    <property type="component" value="Chromosome"/>
</dbReference>
<keyword evidence="8" id="KW-0456">Lyase</keyword>
<keyword evidence="4" id="KW-0808">Transferase</keyword>
<feature type="domain" description="Aminotransferase class V" evidence="7">
    <location>
        <begin position="40"/>
        <end position="408"/>
    </location>
</feature>
<dbReference type="OrthoDB" id="9808002at2"/>
<gene>
    <name evidence="8" type="primary">sufS</name>
    <name evidence="8" type="ORF">DENOEST_3805</name>
</gene>
<evidence type="ECO:0000256" key="2">
    <source>
        <dbReference type="ARBA" id="ARBA00010447"/>
    </source>
</evidence>
<dbReference type="AlphaFoldDB" id="A0A6S6XY43"/>
<dbReference type="InterPro" id="IPR015422">
    <property type="entry name" value="PyrdxlP-dep_Trfase_small"/>
</dbReference>
<evidence type="ECO:0000256" key="5">
    <source>
        <dbReference type="ARBA" id="ARBA00022898"/>
    </source>
</evidence>
<evidence type="ECO:0000313" key="8">
    <source>
        <dbReference type="EMBL" id="CAB1370959.1"/>
    </source>
</evidence>
<dbReference type="EC" id="2.8.1.7" evidence="3"/>
<comment type="similarity">
    <text evidence="2">Belongs to the class-V pyridoxal-phosphate-dependent aminotransferase family. Csd subfamily.</text>
</comment>
<name>A0A6S6XY43_9PROT</name>
<accession>A0A6S6XY43</accession>
<keyword evidence="9" id="KW-1185">Reference proteome</keyword>
<dbReference type="GO" id="GO:0006534">
    <property type="term" value="P:cysteine metabolic process"/>
    <property type="evidence" value="ECO:0007669"/>
    <property type="project" value="InterPro"/>
</dbReference>
<reference evidence="8 9" key="1">
    <citation type="submission" date="2020-03" db="EMBL/GenBank/DDBJ databases">
        <authorList>
            <consortium name="Genoscope - CEA"/>
            <person name="William W."/>
        </authorList>
    </citation>
    <scope>NUCLEOTIDE SEQUENCE [LARGE SCALE GENOMIC DNA]</scope>
    <source>
        <strain evidence="9">DSM 16959</strain>
    </source>
</reference>
<evidence type="ECO:0000313" key="9">
    <source>
        <dbReference type="Proteomes" id="UP000515733"/>
    </source>
</evidence>
<evidence type="ECO:0000256" key="6">
    <source>
        <dbReference type="ARBA" id="ARBA00050776"/>
    </source>
</evidence>
<protein>
    <recommendedName>
        <fullName evidence="3">cysteine desulfurase</fullName>
        <ecNumber evidence="3">2.8.1.7</ecNumber>
    </recommendedName>
</protein>
<evidence type="ECO:0000259" key="7">
    <source>
        <dbReference type="Pfam" id="PF00266"/>
    </source>
</evidence>